<gene>
    <name evidence="18" type="ordered locus">TGRD_578</name>
</gene>
<evidence type="ECO:0000313" key="19">
    <source>
        <dbReference type="Proteomes" id="UP000001691"/>
    </source>
</evidence>
<dbReference type="SUPFAM" id="SSF52540">
    <property type="entry name" value="P-loop containing nucleoside triphosphate hydrolases"/>
    <property type="match status" value="1"/>
</dbReference>
<dbReference type="PANTHER" id="PTHR43185:SF1">
    <property type="entry name" value="FE(2+) TRANSPORTER FEOB"/>
    <property type="match status" value="1"/>
</dbReference>
<dbReference type="InterPro" id="IPR011640">
    <property type="entry name" value="Fe2_transport_prot_B_C"/>
</dbReference>
<evidence type="ECO:0000256" key="2">
    <source>
        <dbReference type="ARBA" id="ARBA00022448"/>
    </source>
</evidence>
<feature type="transmembrane region" description="Helical" evidence="16">
    <location>
        <begin position="395"/>
        <end position="418"/>
    </location>
</feature>
<dbReference type="PATRIC" id="fig|471821.5.peg.971"/>
<evidence type="ECO:0000256" key="16">
    <source>
        <dbReference type="RuleBase" id="RU362098"/>
    </source>
</evidence>
<feature type="binding site" evidence="14">
    <location>
        <begin position="59"/>
        <end position="62"/>
    </location>
    <ligand>
        <name>GTP</name>
        <dbReference type="ChEBI" id="CHEBI:37565"/>
        <label>1</label>
    </ligand>
</feature>
<dbReference type="HOGENOM" id="CLU_013350_3_0_0"/>
<dbReference type="Pfam" id="PF17910">
    <property type="entry name" value="FeoB_Cyto"/>
    <property type="match status" value="1"/>
</dbReference>
<evidence type="ECO:0000256" key="8">
    <source>
        <dbReference type="ARBA" id="ARBA00022989"/>
    </source>
</evidence>
<dbReference type="Pfam" id="PF07664">
    <property type="entry name" value="FeoB_C"/>
    <property type="match status" value="1"/>
</dbReference>
<dbReference type="PANTHER" id="PTHR43185">
    <property type="entry name" value="FERROUS IRON TRANSPORT PROTEIN B"/>
    <property type="match status" value="1"/>
</dbReference>
<evidence type="ECO:0000256" key="1">
    <source>
        <dbReference type="ARBA" id="ARBA00004429"/>
    </source>
</evidence>
<dbReference type="GO" id="GO:0005886">
    <property type="term" value="C:plasma membrane"/>
    <property type="evidence" value="ECO:0007669"/>
    <property type="project" value="UniProtKB-SubCell"/>
</dbReference>
<keyword evidence="15" id="KW-0479">Metal-binding</keyword>
<evidence type="ECO:0000256" key="10">
    <source>
        <dbReference type="ARBA" id="ARBA00023065"/>
    </source>
</evidence>
<sequence length="698" mass="77670">MNTDKNITVALVGNPNSGKSTIFNSLTGSNQNVGNYPGITVEKKEGLKKYKGYNVNFIDLPGTYSLSAYSDDEVVVRNFLLNEKLDVVVNVIDSANMERNLYLFTQIVELDMPVIMVLNMVDILKSHGKTVDKKVMSDILGVPIFATVASKDVGIVDILDCVVNTFENVEFKNQIRVKVDYGDDIKGETEKLEKLISEDSVLSKFPKSWLTIKLLDNDPLALKLVCKAGNETEISEQIKKSRNHIKEHFGRKVEIEIADRRYGFAKAVVKMVVKKTGREKIDMTEIIDSFTLNRYMGIPIFAVVMYIIFKFTFTFSEPAVKLLGLFFRWFGGAIMGLIPDGPVRSLIVDGIIGGVGGVLGFFPLVLFMFFAIAFFEDSGYMARAAFVMDKIMSRFGLHGKSFLPLMLSTNGCAVPGILATRTLDSKRDRLITMFVVPFMICGAKLPVFALIIGTFFSAKYQATVMFFMYFLSVVIALGIAKLLSVTILLKGESTHFVMELPPYHLPTIKGLFLKMWERSWLYVRKAVTVVILISILVWAVFAYPQAPLNENFTEAEKSALQLDCSIAGRVGKIFEPLFKPIGIDGNRVIALIAGFAAKEVIVSTLSTVYSIAGEVNSGYTRTLREKIATDDDWSPLKGIAFLIFCLIYTPCIVSVAVFFKETGSSYKWLALLVIGNTIFAWIVSFIVFQLGTLLNIGM</sequence>
<keyword evidence="19" id="KW-1185">Reference proteome</keyword>
<feature type="binding site" evidence="15">
    <location>
        <position position="24"/>
    </location>
    <ligand>
        <name>Mg(2+)</name>
        <dbReference type="ChEBI" id="CHEBI:18420"/>
        <label>2</label>
    </ligand>
</feature>
<evidence type="ECO:0000256" key="9">
    <source>
        <dbReference type="ARBA" id="ARBA00023004"/>
    </source>
</evidence>
<proteinExistence type="inferred from homology"/>
<feature type="binding site" evidence="14">
    <location>
        <begin position="13"/>
        <end position="20"/>
    </location>
    <ligand>
        <name>GTP</name>
        <dbReference type="ChEBI" id="CHEBI:37565"/>
        <label>1</label>
    </ligand>
</feature>
<keyword evidence="15" id="KW-0460">Magnesium</keyword>
<dbReference type="Gene3D" id="1.10.287.1770">
    <property type="match status" value="1"/>
</dbReference>
<feature type="transmembrane region" description="Helical" evidence="16">
    <location>
        <begin position="668"/>
        <end position="688"/>
    </location>
</feature>
<dbReference type="InterPro" id="IPR006073">
    <property type="entry name" value="GTP-bd"/>
</dbReference>
<reference evidence="19" key="1">
    <citation type="journal article" date="2008" name="Proc. Natl. Acad. Sci. U.S.A.">
        <title>Complete genome of the uncultured termite group 1 bacteria in a single host protist cell.</title>
        <authorList>
            <person name="Hongoh Y."/>
            <person name="Sharma V.K."/>
            <person name="Prakash T."/>
            <person name="Noda S."/>
            <person name="Taylor T.D."/>
            <person name="Kudo T."/>
            <person name="Sakaki Y."/>
            <person name="Toyoda A."/>
            <person name="Hattori M."/>
            <person name="Ohkuma M."/>
        </authorList>
    </citation>
    <scope>NUCLEOTIDE SEQUENCE [LARGE SCALE GENOMIC DNA]</scope>
    <source>
        <strain evidence="19">Rs-D17 genomovar Ri2008</strain>
    </source>
</reference>
<evidence type="ECO:0000256" key="13">
    <source>
        <dbReference type="NCBIfam" id="TIGR00437"/>
    </source>
</evidence>
<keyword evidence="5" id="KW-0997">Cell inner membrane</keyword>
<keyword evidence="6 16" id="KW-0812">Transmembrane</keyword>
<feature type="transmembrane region" description="Helical" evidence="16">
    <location>
        <begin position="522"/>
        <end position="543"/>
    </location>
</feature>
<comment type="subcellular location">
    <subcellularLocation>
        <location evidence="1 16">Cell inner membrane</location>
        <topology evidence="1 16">Multi-pass membrane protein</topology>
    </subcellularLocation>
</comment>
<dbReference type="InterPro" id="IPR050860">
    <property type="entry name" value="FeoB_GTPase"/>
</dbReference>
<keyword evidence="3" id="KW-1003">Cell membrane</keyword>
<dbReference type="KEGG" id="rsd:TGRD_578"/>
<dbReference type="Pfam" id="PF07670">
    <property type="entry name" value="Gate"/>
    <property type="match status" value="2"/>
</dbReference>
<protein>
    <recommendedName>
        <fullName evidence="13 16">Ferrous iron transport protein B</fullName>
    </recommendedName>
</protein>
<evidence type="ECO:0000256" key="5">
    <source>
        <dbReference type="ARBA" id="ARBA00022519"/>
    </source>
</evidence>
<dbReference type="InterPro" id="IPR005225">
    <property type="entry name" value="Small_GTP-bd"/>
</dbReference>
<keyword evidence="10" id="KW-0406">Ion transport</keyword>
<dbReference type="NCBIfam" id="TIGR00437">
    <property type="entry name" value="feoB"/>
    <property type="match status" value="1"/>
</dbReference>
<evidence type="ECO:0000256" key="14">
    <source>
        <dbReference type="PIRSR" id="PIRSR603373-1"/>
    </source>
</evidence>
<dbReference type="EMBL" id="AP009510">
    <property type="protein sequence ID" value="BAG14071.1"/>
    <property type="molecule type" value="Genomic_DNA"/>
</dbReference>
<feature type="transmembrane region" description="Helical" evidence="16">
    <location>
        <begin position="350"/>
        <end position="375"/>
    </location>
</feature>
<accession>B1H0N9</accession>
<feature type="binding site" evidence="15">
    <location>
        <position position="28"/>
    </location>
    <ligand>
        <name>Mg(2+)</name>
        <dbReference type="ChEBI" id="CHEBI:18420"/>
        <label>2</label>
    </ligand>
</feature>
<dbReference type="InterPro" id="IPR030389">
    <property type="entry name" value="G_FEOB_dom"/>
</dbReference>
<evidence type="ECO:0000259" key="17">
    <source>
        <dbReference type="PROSITE" id="PS51711"/>
    </source>
</evidence>
<evidence type="ECO:0000256" key="12">
    <source>
        <dbReference type="ARBA" id="ARBA00023136"/>
    </source>
</evidence>
<dbReference type="Proteomes" id="UP000001691">
    <property type="component" value="Chromosome"/>
</dbReference>
<keyword evidence="12 16" id="KW-0472">Membrane</keyword>
<feature type="transmembrane region" description="Helical" evidence="16">
    <location>
        <begin position="639"/>
        <end position="659"/>
    </location>
</feature>
<feature type="transmembrane region" description="Helical" evidence="16">
    <location>
        <begin position="464"/>
        <end position="489"/>
    </location>
</feature>
<feature type="transmembrane region" description="Helical" evidence="16">
    <location>
        <begin position="319"/>
        <end position="338"/>
    </location>
</feature>
<keyword evidence="2 16" id="KW-0813">Transport</keyword>
<feature type="binding site" evidence="15">
    <location>
        <position position="25"/>
    </location>
    <ligand>
        <name>Mg(2+)</name>
        <dbReference type="ChEBI" id="CHEBI:18420"/>
        <label>2</label>
    </ligand>
</feature>
<dbReference type="InterPro" id="IPR011642">
    <property type="entry name" value="Gate_dom"/>
</dbReference>
<evidence type="ECO:0000256" key="6">
    <source>
        <dbReference type="ARBA" id="ARBA00022692"/>
    </source>
</evidence>
<dbReference type="Pfam" id="PF02421">
    <property type="entry name" value="FeoB_N"/>
    <property type="match status" value="1"/>
</dbReference>
<organism evidence="18 19">
    <name type="scientific">Endomicrobium trichonymphae</name>
    <dbReference type="NCBI Taxonomy" id="1408204"/>
    <lineage>
        <taxon>Bacteria</taxon>
        <taxon>Pseudomonadati</taxon>
        <taxon>Elusimicrobiota</taxon>
        <taxon>Endomicrobiia</taxon>
        <taxon>Endomicrobiales</taxon>
        <taxon>Endomicrobiaceae</taxon>
        <taxon>Candidatus Endomicrobiellum</taxon>
    </lineage>
</organism>
<dbReference type="NCBIfam" id="TIGR00231">
    <property type="entry name" value="small_GTP"/>
    <property type="match status" value="1"/>
</dbReference>
<feature type="transmembrane region" description="Helical" evidence="16">
    <location>
        <begin position="295"/>
        <end position="313"/>
    </location>
</feature>
<dbReference type="InterPro" id="IPR041069">
    <property type="entry name" value="FeoB_Cyto"/>
</dbReference>
<evidence type="ECO:0000256" key="7">
    <source>
        <dbReference type="ARBA" id="ARBA00022741"/>
    </source>
</evidence>
<evidence type="ECO:0000313" key="18">
    <source>
        <dbReference type="EMBL" id="BAG14071.1"/>
    </source>
</evidence>
<feature type="domain" description="FeoB-type G" evidence="17">
    <location>
        <begin position="6"/>
        <end position="168"/>
    </location>
</feature>
<dbReference type="CDD" id="cd01879">
    <property type="entry name" value="FeoB"/>
    <property type="match status" value="1"/>
</dbReference>
<comment type="similarity">
    <text evidence="16">Belongs to the TRAFAC class TrmE-Era-EngA-EngB-Septin-like GTPase superfamily. FeoB GTPase (TC 9.A.8) family.</text>
</comment>
<dbReference type="GO" id="GO:0046872">
    <property type="term" value="F:metal ion binding"/>
    <property type="evidence" value="ECO:0007669"/>
    <property type="project" value="UniProtKB-KW"/>
</dbReference>
<dbReference type="GO" id="GO:0005525">
    <property type="term" value="F:GTP binding"/>
    <property type="evidence" value="ECO:0007669"/>
    <property type="project" value="UniProtKB-KW"/>
</dbReference>
<dbReference type="AlphaFoldDB" id="B1H0N9"/>
<feature type="binding site" evidence="14">
    <location>
        <begin position="38"/>
        <end position="42"/>
    </location>
    <ligand>
        <name>GTP</name>
        <dbReference type="ChEBI" id="CHEBI:37565"/>
        <label>1</label>
    </ligand>
</feature>
<dbReference type="RefSeq" id="WP_015423595.1">
    <property type="nucleotide sequence ID" value="NC_020419.1"/>
</dbReference>
<keyword evidence="11 14" id="KW-0342">GTP-binding</keyword>
<keyword evidence="8 16" id="KW-1133">Transmembrane helix</keyword>
<evidence type="ECO:0000256" key="4">
    <source>
        <dbReference type="ARBA" id="ARBA00022496"/>
    </source>
</evidence>
<dbReference type="GO" id="GO:0015093">
    <property type="term" value="F:ferrous iron transmembrane transporter activity"/>
    <property type="evidence" value="ECO:0007669"/>
    <property type="project" value="UniProtKB-UniRule"/>
</dbReference>
<dbReference type="InterPro" id="IPR003373">
    <property type="entry name" value="Fe2_transport_prot-B"/>
</dbReference>
<evidence type="ECO:0000256" key="11">
    <source>
        <dbReference type="ARBA" id="ARBA00023134"/>
    </source>
</evidence>
<evidence type="ECO:0000256" key="15">
    <source>
        <dbReference type="PIRSR" id="PIRSR603373-2"/>
    </source>
</evidence>
<keyword evidence="7 14" id="KW-0547">Nucleotide-binding</keyword>
<feature type="binding site" evidence="15">
    <location>
        <position position="27"/>
    </location>
    <ligand>
        <name>Mg(2+)</name>
        <dbReference type="ChEBI" id="CHEBI:18420"/>
        <label>2</label>
    </ligand>
</feature>
<evidence type="ECO:0000256" key="3">
    <source>
        <dbReference type="ARBA" id="ARBA00022475"/>
    </source>
</evidence>
<name>B1H0N9_ENDTX</name>
<keyword evidence="4 16" id="KW-0410">Iron transport</keyword>
<dbReference type="STRING" id="471821.TGRD_588"/>
<dbReference type="PROSITE" id="PS51711">
    <property type="entry name" value="G_FEOB"/>
    <property type="match status" value="1"/>
</dbReference>
<feature type="transmembrane region" description="Helical" evidence="16">
    <location>
        <begin position="430"/>
        <end position="458"/>
    </location>
</feature>
<dbReference type="Gene3D" id="3.40.50.300">
    <property type="entry name" value="P-loop containing nucleotide triphosphate hydrolases"/>
    <property type="match status" value="1"/>
</dbReference>
<feature type="binding site" evidence="14">
    <location>
        <begin position="119"/>
        <end position="122"/>
    </location>
    <ligand>
        <name>GTP</name>
        <dbReference type="ChEBI" id="CHEBI:37565"/>
        <label>1</label>
    </ligand>
</feature>
<dbReference type="FunFam" id="3.40.50.300:FF:000426">
    <property type="entry name" value="Ferrous iron transport protein B"/>
    <property type="match status" value="1"/>
</dbReference>
<keyword evidence="9 16" id="KW-0408">Iron</keyword>
<comment type="function">
    <text evidence="16">Probable transporter of a GTP-driven Fe(2+) uptake system.</text>
</comment>
<dbReference type="InterPro" id="IPR027417">
    <property type="entry name" value="P-loop_NTPase"/>
</dbReference>
<dbReference type="PRINTS" id="PR00326">
    <property type="entry name" value="GTP1OBG"/>
</dbReference>